<dbReference type="AlphaFoldDB" id="A0A0A9HLM2"/>
<accession>A0A0A9HLM2</accession>
<keyword evidence="1" id="KW-1133">Transmembrane helix</keyword>
<proteinExistence type="predicted"/>
<dbReference type="EMBL" id="GBRH01162130">
    <property type="protein sequence ID" value="JAE35766.1"/>
    <property type="molecule type" value="Transcribed_RNA"/>
</dbReference>
<evidence type="ECO:0000256" key="1">
    <source>
        <dbReference type="SAM" id="Phobius"/>
    </source>
</evidence>
<keyword evidence="1" id="KW-0812">Transmembrane</keyword>
<keyword evidence="1" id="KW-0472">Membrane</keyword>
<protein>
    <submittedName>
        <fullName evidence="2">Uncharacterized protein</fullName>
    </submittedName>
</protein>
<feature type="transmembrane region" description="Helical" evidence="1">
    <location>
        <begin position="12"/>
        <end position="32"/>
    </location>
</feature>
<organism evidence="2">
    <name type="scientific">Arundo donax</name>
    <name type="common">Giant reed</name>
    <name type="synonym">Donax arundinaceus</name>
    <dbReference type="NCBI Taxonomy" id="35708"/>
    <lineage>
        <taxon>Eukaryota</taxon>
        <taxon>Viridiplantae</taxon>
        <taxon>Streptophyta</taxon>
        <taxon>Embryophyta</taxon>
        <taxon>Tracheophyta</taxon>
        <taxon>Spermatophyta</taxon>
        <taxon>Magnoliopsida</taxon>
        <taxon>Liliopsida</taxon>
        <taxon>Poales</taxon>
        <taxon>Poaceae</taxon>
        <taxon>PACMAD clade</taxon>
        <taxon>Arundinoideae</taxon>
        <taxon>Arundineae</taxon>
        <taxon>Arundo</taxon>
    </lineage>
</organism>
<sequence>MHVGDATVKQELSVLFLSFNTYIYFIVVKAILLHKFRHSSLISN</sequence>
<name>A0A0A9HLM2_ARUDO</name>
<reference evidence="2" key="2">
    <citation type="journal article" date="2015" name="Data Brief">
        <title>Shoot transcriptome of the giant reed, Arundo donax.</title>
        <authorList>
            <person name="Barrero R.A."/>
            <person name="Guerrero F.D."/>
            <person name="Moolhuijzen P."/>
            <person name="Goolsby J.A."/>
            <person name="Tidwell J."/>
            <person name="Bellgard S.E."/>
            <person name="Bellgard M.I."/>
        </authorList>
    </citation>
    <scope>NUCLEOTIDE SEQUENCE</scope>
    <source>
        <tissue evidence="2">Shoot tissue taken approximately 20 cm above the soil surface</tissue>
    </source>
</reference>
<evidence type="ECO:0000313" key="2">
    <source>
        <dbReference type="EMBL" id="JAE35766.1"/>
    </source>
</evidence>
<reference evidence="2" key="1">
    <citation type="submission" date="2014-09" db="EMBL/GenBank/DDBJ databases">
        <authorList>
            <person name="Magalhaes I.L.F."/>
            <person name="Oliveira U."/>
            <person name="Santos F.R."/>
            <person name="Vidigal T.H.D.A."/>
            <person name="Brescovit A.D."/>
            <person name="Santos A.J."/>
        </authorList>
    </citation>
    <scope>NUCLEOTIDE SEQUENCE</scope>
    <source>
        <tissue evidence="2">Shoot tissue taken approximately 20 cm above the soil surface</tissue>
    </source>
</reference>